<dbReference type="Pfam" id="PF12399">
    <property type="entry name" value="BCA_ABC_TP_C"/>
    <property type="match status" value="1"/>
</dbReference>
<dbReference type="SUPFAM" id="SSF52540">
    <property type="entry name" value="P-loop containing nucleoside triphosphate hydrolases"/>
    <property type="match status" value="1"/>
</dbReference>
<comment type="caution">
    <text evidence="6">The sequence shown here is derived from an EMBL/GenBank/DDBJ whole genome shotgun (WGS) entry which is preliminary data.</text>
</comment>
<dbReference type="InterPro" id="IPR032823">
    <property type="entry name" value="BCA_ABC_TP_C"/>
</dbReference>
<evidence type="ECO:0000256" key="1">
    <source>
        <dbReference type="ARBA" id="ARBA00022448"/>
    </source>
</evidence>
<proteinExistence type="predicted"/>
<keyword evidence="3 6" id="KW-0067">ATP-binding</keyword>
<dbReference type="EMBL" id="BAAATD010000002">
    <property type="protein sequence ID" value="GAA2584913.1"/>
    <property type="molecule type" value="Genomic_DNA"/>
</dbReference>
<keyword evidence="2" id="KW-0547">Nucleotide-binding</keyword>
<keyword evidence="7" id="KW-1185">Reference proteome</keyword>
<name>A0ABN3PIH0_9ACTN</name>
<dbReference type="InterPro" id="IPR051120">
    <property type="entry name" value="ABC_AA/LPS_Transport"/>
</dbReference>
<dbReference type="RefSeq" id="WP_344539372.1">
    <property type="nucleotide sequence ID" value="NZ_BAAATD010000002.1"/>
</dbReference>
<sequence>MDGPVLRAQGLVKEFRGFRAVDGVDLDVADGSVHALVGPNGAGKTTLFNLLTGFLKPSAGRIRLGDRDLTGRRPEQVARLGVARSFQITSLFAQLTPCEHLQLALAGGTGLTWRFWRSERALDRFSARAAELLDQVGLAAHGHLPAGTLAYGRKRALELALALALDPRVLLLDEPTAGMGVEDIDRTVDLVQRVREGRTVVLVEHNMSVVSRLADRVTVLQNGRVLAEGPYTEIRDDPRVIAAYLGEAPAQAGGAARAGEAKAGEARAGDVGAGDARSGKAKAGRGEALGGDAHAAG</sequence>
<keyword evidence="1" id="KW-0813">Transport</keyword>
<evidence type="ECO:0000259" key="5">
    <source>
        <dbReference type="PROSITE" id="PS50893"/>
    </source>
</evidence>
<dbReference type="Gene3D" id="3.40.50.300">
    <property type="entry name" value="P-loop containing nucleotide triphosphate hydrolases"/>
    <property type="match status" value="1"/>
</dbReference>
<dbReference type="SMART" id="SM00382">
    <property type="entry name" value="AAA"/>
    <property type="match status" value="1"/>
</dbReference>
<evidence type="ECO:0000313" key="7">
    <source>
        <dbReference type="Proteomes" id="UP001501509"/>
    </source>
</evidence>
<evidence type="ECO:0000256" key="4">
    <source>
        <dbReference type="SAM" id="MobiDB-lite"/>
    </source>
</evidence>
<organism evidence="6 7">
    <name type="scientific">Actinomadura fulvescens</name>
    <dbReference type="NCBI Taxonomy" id="46160"/>
    <lineage>
        <taxon>Bacteria</taxon>
        <taxon>Bacillati</taxon>
        <taxon>Actinomycetota</taxon>
        <taxon>Actinomycetes</taxon>
        <taxon>Streptosporangiales</taxon>
        <taxon>Thermomonosporaceae</taxon>
        <taxon>Actinomadura</taxon>
    </lineage>
</organism>
<dbReference type="CDD" id="cd03219">
    <property type="entry name" value="ABC_Mj1267_LivG_branched"/>
    <property type="match status" value="1"/>
</dbReference>
<reference evidence="6 7" key="1">
    <citation type="journal article" date="2019" name="Int. J. Syst. Evol. Microbiol.">
        <title>The Global Catalogue of Microorganisms (GCM) 10K type strain sequencing project: providing services to taxonomists for standard genome sequencing and annotation.</title>
        <authorList>
            <consortium name="The Broad Institute Genomics Platform"/>
            <consortium name="The Broad Institute Genome Sequencing Center for Infectious Disease"/>
            <person name="Wu L."/>
            <person name="Ma J."/>
        </authorList>
    </citation>
    <scope>NUCLEOTIDE SEQUENCE [LARGE SCALE GENOMIC DNA]</scope>
    <source>
        <strain evidence="6 7">JCM 6833</strain>
    </source>
</reference>
<dbReference type="InterPro" id="IPR027417">
    <property type="entry name" value="P-loop_NTPase"/>
</dbReference>
<protein>
    <submittedName>
        <fullName evidence="6">ABC transporter ATP-binding protein</fullName>
    </submittedName>
</protein>
<dbReference type="Pfam" id="PF00005">
    <property type="entry name" value="ABC_tran"/>
    <property type="match status" value="1"/>
</dbReference>
<feature type="compositionally biased region" description="Basic and acidic residues" evidence="4">
    <location>
        <begin position="259"/>
        <end position="268"/>
    </location>
</feature>
<dbReference type="PROSITE" id="PS50893">
    <property type="entry name" value="ABC_TRANSPORTER_2"/>
    <property type="match status" value="1"/>
</dbReference>
<gene>
    <name evidence="6" type="ORF">GCM10010411_17020</name>
</gene>
<evidence type="ECO:0000256" key="2">
    <source>
        <dbReference type="ARBA" id="ARBA00022741"/>
    </source>
</evidence>
<dbReference type="GO" id="GO:0005524">
    <property type="term" value="F:ATP binding"/>
    <property type="evidence" value="ECO:0007669"/>
    <property type="project" value="UniProtKB-KW"/>
</dbReference>
<dbReference type="InterPro" id="IPR003593">
    <property type="entry name" value="AAA+_ATPase"/>
</dbReference>
<feature type="region of interest" description="Disordered" evidence="4">
    <location>
        <begin position="256"/>
        <end position="297"/>
    </location>
</feature>
<dbReference type="InterPro" id="IPR003439">
    <property type="entry name" value="ABC_transporter-like_ATP-bd"/>
</dbReference>
<dbReference type="PANTHER" id="PTHR45772:SF3">
    <property type="entry name" value="ABC TRANSPORTER ATP-BINDING PROTEIN"/>
    <property type="match status" value="1"/>
</dbReference>
<dbReference type="Proteomes" id="UP001501509">
    <property type="component" value="Unassembled WGS sequence"/>
</dbReference>
<accession>A0ABN3PIH0</accession>
<dbReference type="PANTHER" id="PTHR45772">
    <property type="entry name" value="CONSERVED COMPONENT OF ABC TRANSPORTER FOR NATURAL AMINO ACIDS-RELATED"/>
    <property type="match status" value="1"/>
</dbReference>
<evidence type="ECO:0000256" key="3">
    <source>
        <dbReference type="ARBA" id="ARBA00022840"/>
    </source>
</evidence>
<evidence type="ECO:0000313" key="6">
    <source>
        <dbReference type="EMBL" id="GAA2584913.1"/>
    </source>
</evidence>
<feature type="domain" description="ABC transporter" evidence="5">
    <location>
        <begin position="6"/>
        <end position="247"/>
    </location>
</feature>